<evidence type="ECO:0000313" key="9">
    <source>
        <dbReference type="Proteomes" id="UP000514533"/>
    </source>
</evidence>
<evidence type="ECO:0000313" key="5">
    <source>
        <dbReference type="EMBL" id="QMO41168.1"/>
    </source>
</evidence>
<evidence type="ECO:0000313" key="11">
    <source>
        <dbReference type="Proteomes" id="UP000587626"/>
    </source>
</evidence>
<evidence type="ECO:0008006" key="12">
    <source>
        <dbReference type="Google" id="ProtNLM"/>
    </source>
</evidence>
<dbReference type="EMBL" id="QYOH01000030">
    <property type="protein sequence ID" value="TXU32030.1"/>
    <property type="molecule type" value="Genomic_DNA"/>
</dbReference>
<dbReference type="Proteomes" id="UP000460654">
    <property type="component" value="Unassembled WGS sequence"/>
</dbReference>
<dbReference type="EMBL" id="AATLXB010000056">
    <property type="protein sequence ID" value="EFM7862470.1"/>
    <property type="molecule type" value="Genomic_DNA"/>
</dbReference>
<dbReference type="Proteomes" id="UP000514533">
    <property type="component" value="Chromosome"/>
</dbReference>
<dbReference type="EMBL" id="DAAYTU010000049">
    <property type="protein sequence ID" value="HAG5772903.1"/>
    <property type="molecule type" value="Genomic_DNA"/>
</dbReference>
<dbReference type="AlphaFoldDB" id="A0A193M168"/>
<evidence type="ECO:0000313" key="7">
    <source>
        <dbReference type="EMBL" id="TXU32030.1"/>
    </source>
</evidence>
<evidence type="ECO:0000313" key="4">
    <source>
        <dbReference type="EMBL" id="HAG5772903.1"/>
    </source>
</evidence>
<reference evidence="4" key="4">
    <citation type="submission" date="2020-02" db="EMBL/GenBank/DDBJ databases">
        <authorList>
            <consortium name="NCBI Pathogen Detection Project"/>
        </authorList>
    </citation>
    <scope>NUCLEOTIDE SEQUENCE</scope>
    <source>
        <strain evidence="4">1839</strain>
    </source>
</reference>
<reference evidence="4" key="1">
    <citation type="journal article" date="2018" name="Genome Biol.">
        <title>SKESA: strategic k-mer extension for scrupulous assemblies.</title>
        <authorList>
            <person name="Souvorov A."/>
            <person name="Agarwala R."/>
            <person name="Lipman D.J."/>
        </authorList>
    </citation>
    <scope>NUCLEOTIDE SEQUENCE [LARGE SCALE GENOMIC DNA]</scope>
    <source>
        <strain evidence="4">1839</strain>
    </source>
</reference>
<gene>
    <name evidence="3" type="ORF">B6R15_003773</name>
    <name evidence="2" type="ORF">BCB93_002642</name>
    <name evidence="7" type="ORF">D4N09_20585</name>
    <name evidence="4" type="ORF">GGB84_004678</name>
    <name evidence="6" type="ORF">HVV39_25225</name>
    <name evidence="5" type="ORF">HVW43_12990</name>
</gene>
<keyword evidence="1" id="KW-1133">Transmembrane helix</keyword>
<sequence>MTSNQSENEIVNTVKKYASCADDALQGGKENVKDKFRNYPLTSVVVALSIGLTLGFIIGRK</sequence>
<organism evidence="4">
    <name type="scientific">Escherichia coli</name>
    <dbReference type="NCBI Taxonomy" id="562"/>
    <lineage>
        <taxon>Bacteria</taxon>
        <taxon>Pseudomonadati</taxon>
        <taxon>Pseudomonadota</taxon>
        <taxon>Gammaproteobacteria</taxon>
        <taxon>Enterobacterales</taxon>
        <taxon>Enterobacteriaceae</taxon>
        <taxon>Escherichia</taxon>
    </lineage>
</organism>
<evidence type="ECO:0000313" key="10">
    <source>
        <dbReference type="Proteomes" id="UP000514754"/>
    </source>
</evidence>
<protein>
    <recommendedName>
        <fullName evidence="12">DUF883 domain-containing protein</fullName>
    </recommendedName>
</protein>
<proteinExistence type="predicted"/>
<keyword evidence="1" id="KW-0812">Transmembrane</keyword>
<accession>A0A193M168</accession>
<reference evidence="9 10" key="5">
    <citation type="submission" date="2020-06" db="EMBL/GenBank/DDBJ databases">
        <title>REHAB project genomes.</title>
        <authorList>
            <person name="Shaw L.P."/>
        </authorList>
    </citation>
    <scope>NUCLEOTIDE SEQUENCE [LARGE SCALE GENOMIC DNA]</scope>
    <source>
        <strain evidence="6 9">RHB01-C20</strain>
        <strain evidence="5 10">RHB10-C12</strain>
    </source>
</reference>
<reference evidence="3 11" key="2">
    <citation type="submission" date="2018-08" db="EMBL/GenBank/DDBJ databases">
        <authorList>
            <consortium name="GenomeTrakr network: Whole genome sequencing for foodborne pathogen traceback"/>
        </authorList>
    </citation>
    <scope>NUCLEOTIDE SEQUENCE [LARGE SCALE GENOMIC DNA]</scope>
    <source>
        <strain evidence="2">CFSAN046653</strain>
        <strain evidence="3 11">NC_STEC194</strain>
    </source>
</reference>
<dbReference type="Proteomes" id="UP000587626">
    <property type="component" value="Unassembled WGS sequence"/>
</dbReference>
<dbReference type="EMBL" id="AASZRA010000012">
    <property type="protein sequence ID" value="EFI6952996.1"/>
    <property type="molecule type" value="Genomic_DNA"/>
</dbReference>
<keyword evidence="1" id="KW-0472">Membrane</keyword>
<feature type="transmembrane region" description="Helical" evidence="1">
    <location>
        <begin position="39"/>
        <end position="59"/>
    </location>
</feature>
<reference evidence="7 8" key="3">
    <citation type="submission" date="2018-09" db="EMBL/GenBank/DDBJ databases">
        <title>Persistent metagenomic signatures of early life antibiotic treatment in the infant gut microbiota and resistome.</title>
        <authorList>
            <person name="Gasparrini A.J."/>
        </authorList>
    </citation>
    <scope>NUCLEOTIDE SEQUENCE [LARGE SCALE GENOMIC DNA]</scope>
    <source>
        <strain evidence="7 8">T0181B.E-10</strain>
    </source>
</reference>
<evidence type="ECO:0000313" key="3">
    <source>
        <dbReference type="EMBL" id="EFM7862470.1"/>
    </source>
</evidence>
<evidence type="ECO:0000256" key="1">
    <source>
        <dbReference type="SAM" id="Phobius"/>
    </source>
</evidence>
<evidence type="ECO:0000313" key="8">
    <source>
        <dbReference type="Proteomes" id="UP000460654"/>
    </source>
</evidence>
<dbReference type="Proteomes" id="UP000514754">
    <property type="component" value="Chromosome"/>
</dbReference>
<name>A0A193M168_ECOLX</name>
<dbReference type="Proteomes" id="UP000775646">
    <property type="component" value="Unassembled WGS sequence"/>
</dbReference>
<evidence type="ECO:0000313" key="6">
    <source>
        <dbReference type="EMBL" id="QMS41056.1"/>
    </source>
</evidence>
<dbReference type="RefSeq" id="WP_000203370.1">
    <property type="nucleotide sequence ID" value="NZ_BDLM01000021.1"/>
</dbReference>
<evidence type="ECO:0000313" key="2">
    <source>
        <dbReference type="EMBL" id="EFI6952996.1"/>
    </source>
</evidence>
<dbReference type="EMBL" id="CP057906">
    <property type="protein sequence ID" value="QMO41168.1"/>
    <property type="molecule type" value="Genomic_DNA"/>
</dbReference>
<dbReference type="EMBL" id="CP055981">
    <property type="protein sequence ID" value="QMS41056.1"/>
    <property type="molecule type" value="Genomic_DNA"/>
</dbReference>